<keyword evidence="3" id="KW-1185">Reference proteome</keyword>
<reference evidence="2 3" key="1">
    <citation type="journal article" date="2017" name="Gigascience">
        <title>Genome sequence of the small brown planthopper, Laodelphax striatellus.</title>
        <authorList>
            <person name="Zhu J."/>
            <person name="Jiang F."/>
            <person name="Wang X."/>
            <person name="Yang P."/>
            <person name="Bao Y."/>
            <person name="Zhao W."/>
            <person name="Wang W."/>
            <person name="Lu H."/>
            <person name="Wang Q."/>
            <person name="Cui N."/>
            <person name="Li J."/>
            <person name="Chen X."/>
            <person name="Luo L."/>
            <person name="Yu J."/>
            <person name="Kang L."/>
            <person name="Cui F."/>
        </authorList>
    </citation>
    <scope>NUCLEOTIDE SEQUENCE [LARGE SCALE GENOMIC DNA]</scope>
    <source>
        <strain evidence="2">Lst14</strain>
    </source>
</reference>
<keyword evidence="1" id="KW-1133">Transmembrane helix</keyword>
<proteinExistence type="predicted"/>
<keyword evidence="1" id="KW-0812">Transmembrane</keyword>
<dbReference type="InParanoid" id="A0A482WQB2"/>
<protein>
    <recommendedName>
        <fullName evidence="4">MARVEL domain-containing protein</fullName>
    </recommendedName>
</protein>
<feature type="transmembrane region" description="Helical" evidence="1">
    <location>
        <begin position="109"/>
        <end position="132"/>
    </location>
</feature>
<evidence type="ECO:0008006" key="4">
    <source>
        <dbReference type="Google" id="ProtNLM"/>
    </source>
</evidence>
<feature type="transmembrane region" description="Helical" evidence="1">
    <location>
        <begin position="68"/>
        <end position="88"/>
    </location>
</feature>
<sequence>MENKTILIILSIVECIISVVLWILHYLSFRLLGVGKMELFFTTAIYGGFIFVTIGILIMVLLSEDEEGISILYFLICGAVVYIIACLFSFMQWTDSDLKNFAYDDSNKYLLKIIFSAVEAGLLIFDAVFRIMNK</sequence>
<feature type="transmembrane region" description="Helical" evidence="1">
    <location>
        <begin position="39"/>
        <end position="62"/>
    </location>
</feature>
<dbReference type="Proteomes" id="UP000291343">
    <property type="component" value="Unassembled WGS sequence"/>
</dbReference>
<gene>
    <name evidence="2" type="ORF">LSTR_LSTR013319</name>
</gene>
<evidence type="ECO:0000313" key="2">
    <source>
        <dbReference type="EMBL" id="RZF35476.1"/>
    </source>
</evidence>
<name>A0A482WQB2_LAOST</name>
<keyword evidence="1" id="KW-0472">Membrane</keyword>
<accession>A0A482WQB2</accession>
<dbReference type="OrthoDB" id="10392321at2759"/>
<evidence type="ECO:0000256" key="1">
    <source>
        <dbReference type="SAM" id="Phobius"/>
    </source>
</evidence>
<organism evidence="2 3">
    <name type="scientific">Laodelphax striatellus</name>
    <name type="common">Small brown planthopper</name>
    <name type="synonym">Delphax striatella</name>
    <dbReference type="NCBI Taxonomy" id="195883"/>
    <lineage>
        <taxon>Eukaryota</taxon>
        <taxon>Metazoa</taxon>
        <taxon>Ecdysozoa</taxon>
        <taxon>Arthropoda</taxon>
        <taxon>Hexapoda</taxon>
        <taxon>Insecta</taxon>
        <taxon>Pterygota</taxon>
        <taxon>Neoptera</taxon>
        <taxon>Paraneoptera</taxon>
        <taxon>Hemiptera</taxon>
        <taxon>Auchenorrhyncha</taxon>
        <taxon>Fulgoroidea</taxon>
        <taxon>Delphacidae</taxon>
        <taxon>Criomorphinae</taxon>
        <taxon>Laodelphax</taxon>
    </lineage>
</organism>
<evidence type="ECO:0000313" key="3">
    <source>
        <dbReference type="Proteomes" id="UP000291343"/>
    </source>
</evidence>
<dbReference type="EMBL" id="QKKF02028100">
    <property type="protein sequence ID" value="RZF35476.1"/>
    <property type="molecule type" value="Genomic_DNA"/>
</dbReference>
<dbReference type="AlphaFoldDB" id="A0A482WQB2"/>
<feature type="transmembrane region" description="Helical" evidence="1">
    <location>
        <begin position="6"/>
        <end position="27"/>
    </location>
</feature>
<comment type="caution">
    <text evidence="2">The sequence shown here is derived from an EMBL/GenBank/DDBJ whole genome shotgun (WGS) entry which is preliminary data.</text>
</comment>